<proteinExistence type="predicted"/>
<evidence type="ECO:0000313" key="7">
    <source>
        <dbReference type="EMBL" id="USP79375.1"/>
    </source>
</evidence>
<dbReference type="GO" id="GO:0003677">
    <property type="term" value="F:DNA binding"/>
    <property type="evidence" value="ECO:0007669"/>
    <property type="project" value="UniProtKB-KW"/>
</dbReference>
<feature type="compositionally biased region" description="Polar residues" evidence="5">
    <location>
        <begin position="33"/>
        <end position="51"/>
    </location>
</feature>
<comment type="subcellular location">
    <subcellularLocation>
        <location evidence="1">Nucleus</location>
    </subcellularLocation>
</comment>
<keyword evidence="8" id="KW-1185">Reference proteome</keyword>
<accession>A0A9Q9DUU9</accession>
<feature type="region of interest" description="Disordered" evidence="5">
    <location>
        <begin position="33"/>
        <end position="53"/>
    </location>
</feature>
<gene>
    <name evidence="7" type="ORF">yc1106_06649</name>
</gene>
<keyword evidence="2" id="KW-0479">Metal-binding</keyword>
<evidence type="ECO:0000256" key="2">
    <source>
        <dbReference type="ARBA" id="ARBA00022723"/>
    </source>
</evidence>
<protein>
    <recommendedName>
        <fullName evidence="6">Xylanolytic transcriptional activator regulatory domain-containing protein</fullName>
    </recommendedName>
</protein>
<dbReference type="InterPro" id="IPR050987">
    <property type="entry name" value="AtrR-like"/>
</dbReference>
<dbReference type="PANTHER" id="PTHR46910:SF3">
    <property type="entry name" value="HALOTOLERANCE PROTEIN 9-RELATED"/>
    <property type="match status" value="1"/>
</dbReference>
<dbReference type="GO" id="GO:0003700">
    <property type="term" value="F:DNA-binding transcription factor activity"/>
    <property type="evidence" value="ECO:0007669"/>
    <property type="project" value="InterPro"/>
</dbReference>
<dbReference type="VEuPathDB" id="FungiDB:yc1106_06649"/>
<evidence type="ECO:0000259" key="6">
    <source>
        <dbReference type="SMART" id="SM00906"/>
    </source>
</evidence>
<evidence type="ECO:0000313" key="8">
    <source>
        <dbReference type="Proteomes" id="UP001056012"/>
    </source>
</evidence>
<organism evidence="7 8">
    <name type="scientific">Curvularia clavata</name>
    <dbReference type="NCBI Taxonomy" id="95742"/>
    <lineage>
        <taxon>Eukaryota</taxon>
        <taxon>Fungi</taxon>
        <taxon>Dikarya</taxon>
        <taxon>Ascomycota</taxon>
        <taxon>Pezizomycotina</taxon>
        <taxon>Dothideomycetes</taxon>
        <taxon>Pleosporomycetidae</taxon>
        <taxon>Pleosporales</taxon>
        <taxon>Pleosporineae</taxon>
        <taxon>Pleosporaceae</taxon>
        <taxon>Curvularia</taxon>
    </lineage>
</organism>
<dbReference type="AlphaFoldDB" id="A0A9Q9DUU9"/>
<feature type="domain" description="Xylanolytic transcriptional activator regulatory" evidence="6">
    <location>
        <begin position="263"/>
        <end position="334"/>
    </location>
</feature>
<evidence type="ECO:0000256" key="1">
    <source>
        <dbReference type="ARBA" id="ARBA00004123"/>
    </source>
</evidence>
<dbReference type="CDD" id="cd12148">
    <property type="entry name" value="fungal_TF_MHR"/>
    <property type="match status" value="1"/>
</dbReference>
<dbReference type="PANTHER" id="PTHR46910">
    <property type="entry name" value="TRANSCRIPTION FACTOR PDR1"/>
    <property type="match status" value="1"/>
</dbReference>
<dbReference type="Pfam" id="PF04082">
    <property type="entry name" value="Fungal_trans"/>
    <property type="match status" value="1"/>
</dbReference>
<sequence>MATIVRHFTPETSLNVEDLRKYVSGLNVTTNELSFPNSRQEPSPQRSTSWPSIIIPTPNPPLQLYVPTRSDLGIEECTQADNESSIIDECTPVSGCSLAGEFLPDATLQQRFDGASSFSVLKSRVCSQIPDKFWRLVLLQRENNVDLRDGQPIPAVPVTALPPRRLCEQCGVAFLSQINSVVYILSPEQFFNALETAYRDESTTASTQVIIHLIVALMSNSSDSFQRARLQMETVLEEGSLHSIQAMMLMCLYRLNRNQRHLGWVMLGNAIRLMQSLGLHLRLEEDSLIMAEQKTRLWWSLYELDQWTSTILGQSPEMSIDIRTAPEPCDNFTTGITTPPMYAAASARLAQFLSKAINYIFLQKTYRVEEVDTLLHDMNT</sequence>
<evidence type="ECO:0000256" key="3">
    <source>
        <dbReference type="ARBA" id="ARBA00023125"/>
    </source>
</evidence>
<dbReference type="SMART" id="SM00906">
    <property type="entry name" value="Fungal_trans"/>
    <property type="match status" value="1"/>
</dbReference>
<name>A0A9Q9DUU9_CURCL</name>
<evidence type="ECO:0000256" key="4">
    <source>
        <dbReference type="ARBA" id="ARBA00023242"/>
    </source>
</evidence>
<keyword evidence="4" id="KW-0539">Nucleus</keyword>
<dbReference type="OrthoDB" id="3266505at2759"/>
<dbReference type="GO" id="GO:0008270">
    <property type="term" value="F:zinc ion binding"/>
    <property type="evidence" value="ECO:0007669"/>
    <property type="project" value="InterPro"/>
</dbReference>
<reference evidence="7" key="1">
    <citation type="submission" date="2021-12" db="EMBL/GenBank/DDBJ databases">
        <title>Curvularia clavata genome.</title>
        <authorList>
            <person name="Cao Y."/>
        </authorList>
    </citation>
    <scope>NUCLEOTIDE SEQUENCE</scope>
    <source>
        <strain evidence="7">Yc1106</strain>
    </source>
</reference>
<keyword evidence="3" id="KW-0238">DNA-binding</keyword>
<dbReference type="GO" id="GO:0006351">
    <property type="term" value="P:DNA-templated transcription"/>
    <property type="evidence" value="ECO:0007669"/>
    <property type="project" value="InterPro"/>
</dbReference>
<dbReference type="Proteomes" id="UP001056012">
    <property type="component" value="Chromosome 5"/>
</dbReference>
<dbReference type="GO" id="GO:0005634">
    <property type="term" value="C:nucleus"/>
    <property type="evidence" value="ECO:0007669"/>
    <property type="project" value="UniProtKB-SubCell"/>
</dbReference>
<dbReference type="EMBL" id="CP089278">
    <property type="protein sequence ID" value="USP79375.1"/>
    <property type="molecule type" value="Genomic_DNA"/>
</dbReference>
<evidence type="ECO:0000256" key="5">
    <source>
        <dbReference type="SAM" id="MobiDB-lite"/>
    </source>
</evidence>
<dbReference type="InterPro" id="IPR007219">
    <property type="entry name" value="XnlR_reg_dom"/>
</dbReference>